<dbReference type="PROSITE" id="PS50297">
    <property type="entry name" value="ANK_REP_REGION"/>
    <property type="match status" value="1"/>
</dbReference>
<dbReference type="EMBL" id="CM000148">
    <property type="protein sequence ID" value="EEE51809.1"/>
    <property type="molecule type" value="Genomic_DNA"/>
</dbReference>
<feature type="compositionally biased region" description="Basic residues" evidence="2">
    <location>
        <begin position="101"/>
        <end position="111"/>
    </location>
</feature>
<organism evidence="3">
    <name type="scientific">Oryza sativa subsp. japonica</name>
    <name type="common">Rice</name>
    <dbReference type="NCBI Taxonomy" id="39947"/>
    <lineage>
        <taxon>Eukaryota</taxon>
        <taxon>Viridiplantae</taxon>
        <taxon>Streptophyta</taxon>
        <taxon>Embryophyta</taxon>
        <taxon>Tracheophyta</taxon>
        <taxon>Spermatophyta</taxon>
        <taxon>Magnoliopsida</taxon>
        <taxon>Liliopsida</taxon>
        <taxon>Poales</taxon>
        <taxon>Poaceae</taxon>
        <taxon>BOP clade</taxon>
        <taxon>Oryzoideae</taxon>
        <taxon>Oryzeae</taxon>
        <taxon>Oryzinae</taxon>
        <taxon>Oryza</taxon>
        <taxon>Oryza sativa</taxon>
    </lineage>
</organism>
<sequence length="284" mass="30926">MDRRLLRAARGGHREWLEAVLLGAAPAPNHVTVHVAAAGEPQPPTAAALLLDVATTPQGDSALHVVAASGDSRSVPELRAHHLPQRHGPPGSRQREGRHAAALRRQGRGTRRWSGASSTWRWRRTRKAAGARFRVADVLEKQNGRRETALHDAVRLGDERLVGHLMAVHPRLARLPGGDGMSPLYQAISLGHDRIAELLHQQGGDELSYSGPAGQTALHAAVLRGADHMKDPHVYIDKYTLMRHDQRNRSTSTNAPLGISSSQEVDFGVPLGFTKVILKTYVHV</sequence>
<dbReference type="Pfam" id="PF12796">
    <property type="entry name" value="Ank_2"/>
    <property type="match status" value="1"/>
</dbReference>
<evidence type="ECO:0000256" key="2">
    <source>
        <dbReference type="SAM" id="MobiDB-lite"/>
    </source>
</evidence>
<gene>
    <name evidence="3" type="ORF">OsJ_33280</name>
</gene>
<keyword evidence="1" id="KW-0040">ANK repeat</keyword>
<dbReference type="PROSITE" id="PS50088">
    <property type="entry name" value="ANK_REPEAT"/>
    <property type="match status" value="1"/>
</dbReference>
<reference evidence="3" key="2">
    <citation type="submission" date="2008-12" db="EMBL/GenBank/DDBJ databases">
        <title>Improved gene annotation of the rice (Oryza sativa) genomes.</title>
        <authorList>
            <person name="Wang J."/>
            <person name="Li R."/>
            <person name="Fan W."/>
            <person name="Huang Q."/>
            <person name="Zhang J."/>
            <person name="Zhou Y."/>
            <person name="Hu Y."/>
            <person name="Zi S."/>
            <person name="Li J."/>
            <person name="Ni P."/>
            <person name="Zheng H."/>
            <person name="Zhang Y."/>
            <person name="Zhao M."/>
            <person name="Hao Q."/>
            <person name="McDermott J."/>
            <person name="Samudrala R."/>
            <person name="Kristiansen K."/>
            <person name="Wong G.K.-S."/>
        </authorList>
    </citation>
    <scope>NUCLEOTIDE SEQUENCE</scope>
</reference>
<dbReference type="AlphaFoldDB" id="B9G9V3"/>
<evidence type="ECO:0000313" key="3">
    <source>
        <dbReference type="EMBL" id="EEE51809.1"/>
    </source>
</evidence>
<dbReference type="Gene3D" id="1.25.40.20">
    <property type="entry name" value="Ankyrin repeat-containing domain"/>
    <property type="match status" value="1"/>
</dbReference>
<dbReference type="InterPro" id="IPR036770">
    <property type="entry name" value="Ankyrin_rpt-contain_sf"/>
</dbReference>
<dbReference type="Proteomes" id="UP000007752">
    <property type="component" value="Chromosome 11"/>
</dbReference>
<protein>
    <submittedName>
        <fullName evidence="3">Uncharacterized protein</fullName>
    </submittedName>
</protein>
<accession>B9G9V3</accession>
<evidence type="ECO:0000256" key="1">
    <source>
        <dbReference type="PROSITE-ProRule" id="PRU00023"/>
    </source>
</evidence>
<feature type="region of interest" description="Disordered" evidence="2">
    <location>
        <begin position="82"/>
        <end position="117"/>
    </location>
</feature>
<dbReference type="SUPFAM" id="SSF48403">
    <property type="entry name" value="Ankyrin repeat"/>
    <property type="match status" value="1"/>
</dbReference>
<dbReference type="PANTHER" id="PTHR24121:SF21">
    <property type="entry name" value="ANKYRIN REPEAT FAMILY PROTEIN"/>
    <property type="match status" value="1"/>
</dbReference>
<reference evidence="3" key="1">
    <citation type="journal article" date="2005" name="PLoS Biol.">
        <title>The genomes of Oryza sativa: a history of duplications.</title>
        <authorList>
            <person name="Yu J."/>
            <person name="Wang J."/>
            <person name="Lin W."/>
            <person name="Li S."/>
            <person name="Li H."/>
            <person name="Zhou J."/>
            <person name="Ni P."/>
            <person name="Dong W."/>
            <person name="Hu S."/>
            <person name="Zeng C."/>
            <person name="Zhang J."/>
            <person name="Zhang Y."/>
            <person name="Li R."/>
            <person name="Xu Z."/>
            <person name="Li S."/>
            <person name="Li X."/>
            <person name="Zheng H."/>
            <person name="Cong L."/>
            <person name="Lin L."/>
            <person name="Yin J."/>
            <person name="Geng J."/>
            <person name="Li G."/>
            <person name="Shi J."/>
            <person name="Liu J."/>
            <person name="Lv H."/>
            <person name="Li J."/>
            <person name="Wang J."/>
            <person name="Deng Y."/>
            <person name="Ran L."/>
            <person name="Shi X."/>
            <person name="Wang X."/>
            <person name="Wu Q."/>
            <person name="Li C."/>
            <person name="Ren X."/>
            <person name="Wang J."/>
            <person name="Wang X."/>
            <person name="Li D."/>
            <person name="Liu D."/>
            <person name="Zhang X."/>
            <person name="Ji Z."/>
            <person name="Zhao W."/>
            <person name="Sun Y."/>
            <person name="Zhang Z."/>
            <person name="Bao J."/>
            <person name="Han Y."/>
            <person name="Dong L."/>
            <person name="Ji J."/>
            <person name="Chen P."/>
            <person name="Wu S."/>
            <person name="Liu J."/>
            <person name="Xiao Y."/>
            <person name="Bu D."/>
            <person name="Tan J."/>
            <person name="Yang L."/>
            <person name="Ye C."/>
            <person name="Zhang J."/>
            <person name="Xu J."/>
            <person name="Zhou Y."/>
            <person name="Yu Y."/>
            <person name="Zhang B."/>
            <person name="Zhuang S."/>
            <person name="Wei H."/>
            <person name="Liu B."/>
            <person name="Lei M."/>
            <person name="Yu H."/>
            <person name="Li Y."/>
            <person name="Xu H."/>
            <person name="Wei S."/>
            <person name="He X."/>
            <person name="Fang L."/>
            <person name="Zhang Z."/>
            <person name="Zhang Y."/>
            <person name="Huang X."/>
            <person name="Su Z."/>
            <person name="Tong W."/>
            <person name="Li J."/>
            <person name="Tong Z."/>
            <person name="Li S."/>
            <person name="Ye J."/>
            <person name="Wang L."/>
            <person name="Fang L."/>
            <person name="Lei T."/>
            <person name="Chen C."/>
            <person name="Chen H."/>
            <person name="Xu Z."/>
            <person name="Li H."/>
            <person name="Huang H."/>
            <person name="Zhang F."/>
            <person name="Xu H."/>
            <person name="Li N."/>
            <person name="Zhao C."/>
            <person name="Li S."/>
            <person name="Dong L."/>
            <person name="Huang Y."/>
            <person name="Li L."/>
            <person name="Xi Y."/>
            <person name="Qi Q."/>
            <person name="Li W."/>
            <person name="Zhang B."/>
            <person name="Hu W."/>
            <person name="Zhang Y."/>
            <person name="Tian X."/>
            <person name="Jiao Y."/>
            <person name="Liang X."/>
            <person name="Jin J."/>
            <person name="Gao L."/>
            <person name="Zheng W."/>
            <person name="Hao B."/>
            <person name="Liu S."/>
            <person name="Wang W."/>
            <person name="Yuan L."/>
            <person name="Cao M."/>
            <person name="McDermott J."/>
            <person name="Samudrala R."/>
            <person name="Wang J."/>
            <person name="Wong G.K."/>
            <person name="Yang H."/>
        </authorList>
    </citation>
    <scope>NUCLEOTIDE SEQUENCE [LARGE SCALE GENOMIC DNA]</scope>
</reference>
<feature type="repeat" description="ANK" evidence="1">
    <location>
        <begin position="179"/>
        <end position="205"/>
    </location>
</feature>
<name>B9G9V3_ORYSJ</name>
<dbReference type="PANTHER" id="PTHR24121">
    <property type="entry name" value="NO MECHANORECEPTOR POTENTIAL C, ISOFORM D-RELATED"/>
    <property type="match status" value="1"/>
</dbReference>
<dbReference type="InterPro" id="IPR002110">
    <property type="entry name" value="Ankyrin_rpt"/>
</dbReference>
<proteinExistence type="predicted"/>